<sequence length="64" mass="7061">MSVLKPEGDRLAILTNGVGVLAVDELLPEAWSHANPVDIHNVALANVMQTHLAYYLMSAKRMQF</sequence>
<protein>
    <submittedName>
        <fullName evidence="1">Uncharacterized protein</fullName>
    </submittedName>
</protein>
<keyword evidence="2" id="KW-1185">Reference proteome</keyword>
<dbReference type="SUPFAM" id="SSF52210">
    <property type="entry name" value="Succinyl-CoA synthetase domains"/>
    <property type="match status" value="1"/>
</dbReference>
<evidence type="ECO:0000313" key="1">
    <source>
        <dbReference type="EMBL" id="WGI27043.1"/>
    </source>
</evidence>
<dbReference type="EMBL" id="CP122961">
    <property type="protein sequence ID" value="WGI27043.1"/>
    <property type="molecule type" value="Genomic_DNA"/>
</dbReference>
<reference evidence="1" key="1">
    <citation type="submission" date="2023-04" db="EMBL/GenBank/DDBJ databases">
        <title>Complete genome sequence of Halomonas alkaliantarctica MSP3 isolated from marine sediment, Jeju Island.</title>
        <authorList>
            <person name="Park S.-J."/>
        </authorList>
    </citation>
    <scope>NUCLEOTIDE SEQUENCE</scope>
    <source>
        <strain evidence="1">MSP3</strain>
    </source>
</reference>
<dbReference type="Proteomes" id="UP001179830">
    <property type="component" value="Chromosome"/>
</dbReference>
<organism evidence="1 2">
    <name type="scientific">Halomonas alkaliantarctica</name>
    <dbReference type="NCBI Taxonomy" id="232346"/>
    <lineage>
        <taxon>Bacteria</taxon>
        <taxon>Pseudomonadati</taxon>
        <taxon>Pseudomonadota</taxon>
        <taxon>Gammaproteobacteria</taxon>
        <taxon>Oceanospirillales</taxon>
        <taxon>Halomonadaceae</taxon>
        <taxon>Halomonas</taxon>
    </lineage>
</organism>
<name>A0ABY8LRI4_9GAMM</name>
<evidence type="ECO:0000313" key="2">
    <source>
        <dbReference type="Proteomes" id="UP001179830"/>
    </source>
</evidence>
<proteinExistence type="predicted"/>
<dbReference type="RefSeq" id="WP_280106628.1">
    <property type="nucleotide sequence ID" value="NZ_CP122961.1"/>
</dbReference>
<gene>
    <name evidence="1" type="ORF">QEN58_08265</name>
</gene>
<dbReference type="InterPro" id="IPR016102">
    <property type="entry name" value="Succinyl-CoA_synth-like"/>
</dbReference>
<accession>A0ABY8LRI4</accession>